<dbReference type="VEuPathDB" id="CryptoDB:Vbra_19803"/>
<name>A0A0G4H7J4_VITBC</name>
<evidence type="ECO:0000256" key="1">
    <source>
        <dbReference type="SAM" id="MobiDB-lite"/>
    </source>
</evidence>
<dbReference type="AlphaFoldDB" id="A0A0G4H7J4"/>
<gene>
    <name evidence="2" type="ORF">Vbra_19803</name>
</gene>
<feature type="compositionally biased region" description="Basic and acidic residues" evidence="1">
    <location>
        <begin position="88"/>
        <end position="101"/>
    </location>
</feature>
<feature type="compositionally biased region" description="Low complexity" evidence="1">
    <location>
        <begin position="104"/>
        <end position="119"/>
    </location>
</feature>
<protein>
    <submittedName>
        <fullName evidence="2">Uncharacterized protein</fullName>
    </submittedName>
</protein>
<feature type="compositionally biased region" description="Basic and acidic residues" evidence="1">
    <location>
        <begin position="120"/>
        <end position="145"/>
    </location>
</feature>
<evidence type="ECO:0000313" key="3">
    <source>
        <dbReference type="Proteomes" id="UP000041254"/>
    </source>
</evidence>
<evidence type="ECO:0000313" key="2">
    <source>
        <dbReference type="EMBL" id="CEM39838.1"/>
    </source>
</evidence>
<reference evidence="2 3" key="1">
    <citation type="submission" date="2014-11" db="EMBL/GenBank/DDBJ databases">
        <authorList>
            <person name="Zhu J."/>
            <person name="Qi W."/>
            <person name="Song R."/>
        </authorList>
    </citation>
    <scope>NUCLEOTIDE SEQUENCE [LARGE SCALE GENOMIC DNA]</scope>
</reference>
<accession>A0A0G4H7J4</accession>
<keyword evidence="3" id="KW-1185">Reference proteome</keyword>
<sequence>MSPQDAKRFVDRRIKNRSEYPMTYNTKGTVQLSRSWTDVKWEAGEHGATPGWHFRDPHSASCDYVSTRWMSDKSKASFREKKKRAEAKRRERQLETAHQDEQDPPSASTRDTSSASSARELGEGKEPQKAPPKEQQKEQQKEETWRYAAHSGDKAGWVTCLVGLWTVFCCSCQGKQPSLDEYEWVPCSPEEDEMKRQEQE</sequence>
<organism evidence="2 3">
    <name type="scientific">Vitrella brassicaformis (strain CCMP3155)</name>
    <dbReference type="NCBI Taxonomy" id="1169540"/>
    <lineage>
        <taxon>Eukaryota</taxon>
        <taxon>Sar</taxon>
        <taxon>Alveolata</taxon>
        <taxon>Colpodellida</taxon>
        <taxon>Vitrellaceae</taxon>
        <taxon>Vitrella</taxon>
    </lineage>
</organism>
<feature type="region of interest" description="Disordered" evidence="1">
    <location>
        <begin position="74"/>
        <end position="147"/>
    </location>
</feature>
<dbReference type="InParanoid" id="A0A0G4H7J4"/>
<dbReference type="Proteomes" id="UP000041254">
    <property type="component" value="Unassembled WGS sequence"/>
</dbReference>
<proteinExistence type="predicted"/>
<dbReference type="EMBL" id="CDMY01001052">
    <property type="protein sequence ID" value="CEM39838.1"/>
    <property type="molecule type" value="Genomic_DNA"/>
</dbReference>